<feature type="compositionally biased region" description="Gly residues" evidence="1">
    <location>
        <begin position="46"/>
        <end position="64"/>
    </location>
</feature>
<comment type="caution">
    <text evidence="3">The sequence shown here is derived from an EMBL/GenBank/DDBJ whole genome shotgun (WGS) entry which is preliminary data.</text>
</comment>
<feature type="chain" id="PRO_5046497591" description="ATP/GTP-binding protein" evidence="2">
    <location>
        <begin position="30"/>
        <end position="304"/>
    </location>
</feature>
<accession>A0ABQ4C4G9</accession>
<protein>
    <recommendedName>
        <fullName evidence="5">ATP/GTP-binding protein</fullName>
    </recommendedName>
</protein>
<keyword evidence="2" id="KW-0732">Signal</keyword>
<keyword evidence="4" id="KW-1185">Reference proteome</keyword>
<evidence type="ECO:0000256" key="1">
    <source>
        <dbReference type="SAM" id="MobiDB-lite"/>
    </source>
</evidence>
<evidence type="ECO:0000256" key="2">
    <source>
        <dbReference type="SAM" id="SignalP"/>
    </source>
</evidence>
<evidence type="ECO:0000313" key="3">
    <source>
        <dbReference type="EMBL" id="GIF57683.1"/>
    </source>
</evidence>
<feature type="region of interest" description="Disordered" evidence="1">
    <location>
        <begin position="43"/>
        <end position="64"/>
    </location>
</feature>
<name>A0ABQ4C4G9_9ACTN</name>
<evidence type="ECO:0008006" key="5">
    <source>
        <dbReference type="Google" id="ProtNLM"/>
    </source>
</evidence>
<gene>
    <name evidence="3" type="ORF">Air01nite_37780</name>
</gene>
<dbReference type="EMBL" id="BONC01000025">
    <property type="protein sequence ID" value="GIF57683.1"/>
    <property type="molecule type" value="Genomic_DNA"/>
</dbReference>
<sequence length="304" mass="30797">MLTRRRLTRFGVFAASIAVVLVGAVAALADDGGAECPPTQTTCEGWGEGGGNTGGGGGNTGGGGGNGGGGGSPCLRNGEQVPCYDDLLGWFNSSDSCYYRVTEPQPAGVPEGMTSYTRSCGAGALAGGEPVLLENPPPGFAAPPDPAELAARALAQLDLLPPEVGIAPDPAVGPGLVGLPIWLWVPADGNPGDNVSTWGPLTASESERGVTVNLTATVGKIVWDMGNDETVTCTNPGTPYVRQGGKSPTCGFDGYRAAGTFSVQATTTWSVTWDAGGETGTIDGVTRESEPAQIQIDELQVVTK</sequence>
<reference evidence="3 4" key="1">
    <citation type="submission" date="2021-01" db="EMBL/GenBank/DDBJ databases">
        <title>Whole genome shotgun sequence of Asanoa iriomotensis NBRC 100142.</title>
        <authorList>
            <person name="Komaki H."/>
            <person name="Tamura T."/>
        </authorList>
    </citation>
    <scope>NUCLEOTIDE SEQUENCE [LARGE SCALE GENOMIC DNA]</scope>
    <source>
        <strain evidence="3 4">NBRC 100142</strain>
    </source>
</reference>
<feature type="signal peptide" evidence="2">
    <location>
        <begin position="1"/>
        <end position="29"/>
    </location>
</feature>
<dbReference type="RefSeq" id="WP_203703961.1">
    <property type="nucleotide sequence ID" value="NZ_BAAALU010000019.1"/>
</dbReference>
<dbReference type="Proteomes" id="UP000624325">
    <property type="component" value="Unassembled WGS sequence"/>
</dbReference>
<organism evidence="3 4">
    <name type="scientific">Asanoa iriomotensis</name>
    <dbReference type="NCBI Taxonomy" id="234613"/>
    <lineage>
        <taxon>Bacteria</taxon>
        <taxon>Bacillati</taxon>
        <taxon>Actinomycetota</taxon>
        <taxon>Actinomycetes</taxon>
        <taxon>Micromonosporales</taxon>
        <taxon>Micromonosporaceae</taxon>
        <taxon>Asanoa</taxon>
    </lineage>
</organism>
<evidence type="ECO:0000313" key="4">
    <source>
        <dbReference type="Proteomes" id="UP000624325"/>
    </source>
</evidence>
<proteinExistence type="predicted"/>